<reference evidence="9" key="1">
    <citation type="submission" date="2022-08" db="EMBL/GenBank/DDBJ databases">
        <authorList>
            <person name="Li F."/>
        </authorList>
    </citation>
    <scope>NUCLEOTIDE SEQUENCE</scope>
    <source>
        <strain evidence="9">MQZ15Z-1</strain>
    </source>
</reference>
<evidence type="ECO:0000313" key="9">
    <source>
        <dbReference type="EMBL" id="MCS0497226.1"/>
    </source>
</evidence>
<dbReference type="PANTHER" id="PTHR33362">
    <property type="entry name" value="SIALIC ACID TRAP TRANSPORTER PERMEASE PROTEIN SIAT-RELATED"/>
    <property type="match status" value="1"/>
</dbReference>
<comment type="subunit">
    <text evidence="7">The complex comprises the extracytoplasmic solute receptor protein and the two transmembrane proteins.</text>
</comment>
<dbReference type="InterPro" id="IPR010656">
    <property type="entry name" value="DctM"/>
</dbReference>
<evidence type="ECO:0000256" key="3">
    <source>
        <dbReference type="ARBA" id="ARBA00022519"/>
    </source>
</evidence>
<keyword evidence="3 7" id="KW-0997">Cell inner membrane</keyword>
<gene>
    <name evidence="9" type="ORF">NVS89_19240</name>
</gene>
<protein>
    <recommendedName>
        <fullName evidence="7">TRAP transporter large permease protein</fullName>
    </recommendedName>
</protein>
<dbReference type="PIRSF" id="PIRSF006066">
    <property type="entry name" value="HI0050"/>
    <property type="match status" value="1"/>
</dbReference>
<dbReference type="PANTHER" id="PTHR33362:SF2">
    <property type="entry name" value="TRAP TRANSPORTER LARGE PERMEASE PROTEIN"/>
    <property type="match status" value="1"/>
</dbReference>
<evidence type="ECO:0000256" key="7">
    <source>
        <dbReference type="RuleBase" id="RU369079"/>
    </source>
</evidence>
<dbReference type="Proteomes" id="UP001151088">
    <property type="component" value="Unassembled WGS sequence"/>
</dbReference>
<dbReference type="InterPro" id="IPR004681">
    <property type="entry name" value="TRAP_DctM"/>
</dbReference>
<keyword evidence="6 7" id="KW-0472">Membrane</keyword>
<comment type="similarity">
    <text evidence="7">Belongs to the TRAP transporter large permease family.</text>
</comment>
<organism evidence="9 10">
    <name type="scientific">Ancylobacter mangrovi</name>
    <dbReference type="NCBI Taxonomy" id="2972472"/>
    <lineage>
        <taxon>Bacteria</taxon>
        <taxon>Pseudomonadati</taxon>
        <taxon>Pseudomonadota</taxon>
        <taxon>Alphaproteobacteria</taxon>
        <taxon>Hyphomicrobiales</taxon>
        <taxon>Xanthobacteraceae</taxon>
        <taxon>Ancylobacter</taxon>
    </lineage>
</organism>
<evidence type="ECO:0000256" key="1">
    <source>
        <dbReference type="ARBA" id="ARBA00004429"/>
    </source>
</evidence>
<comment type="function">
    <text evidence="7">Part of the tripartite ATP-independent periplasmic (TRAP) transport system.</text>
</comment>
<dbReference type="GO" id="GO:0005886">
    <property type="term" value="C:plasma membrane"/>
    <property type="evidence" value="ECO:0007669"/>
    <property type="project" value="UniProtKB-SubCell"/>
</dbReference>
<evidence type="ECO:0000256" key="5">
    <source>
        <dbReference type="ARBA" id="ARBA00022989"/>
    </source>
</evidence>
<evidence type="ECO:0000256" key="6">
    <source>
        <dbReference type="ARBA" id="ARBA00023136"/>
    </source>
</evidence>
<dbReference type="Pfam" id="PF06808">
    <property type="entry name" value="DctM"/>
    <property type="match status" value="1"/>
</dbReference>
<feature type="transmembrane region" description="Helical" evidence="7">
    <location>
        <begin position="395"/>
        <end position="422"/>
    </location>
</feature>
<dbReference type="AlphaFoldDB" id="A0A9X2T5F3"/>
<keyword evidence="10" id="KW-1185">Reference proteome</keyword>
<sequence>MAGVFLGLVGVILTGLPVAVAMGVVTLIALSTTSVPYAVIPLQMFSGMENFVFIAMPLFMIAGELMNRSGIAEDLIELASSIVGSIRGGLAMVNVGASMLFAEISGSAVADVAAQGTILIPQMERRGYPRAFAAAITSSSASIAIIIPPSLAFIIYGALAEVSVAKLFIAGVVPGLLLSAMLAATCYAFALRYDWPTEGAFQLARVGRAFRRAFWGLTLPVIILGGILSGVFTPTEAAAMAVLAALLIGLFITRKITLAQLPALFLAASVRTSLVMLMVAASFAFGWYLTNAGIPQQIAGDVLGISDNRYVVMFIINMLLIALGVIMHGSAAMVLTVPLTLPLVTQMGYDPIHFGVILALNGAIGQQTPPVASVLLTACSVSGCRVGEVMKYNWWFILIMFVVLQIVTYMPSISLFLPAVLIK</sequence>
<feature type="transmembrane region" description="Helical" evidence="7">
    <location>
        <begin position="212"/>
        <end position="231"/>
    </location>
</feature>
<feature type="transmembrane region" description="Helical" evidence="7">
    <location>
        <begin position="168"/>
        <end position="191"/>
    </location>
</feature>
<feature type="transmembrane region" description="Helical" evidence="7">
    <location>
        <begin position="131"/>
        <end position="156"/>
    </location>
</feature>
<feature type="transmembrane region" description="Helical" evidence="7">
    <location>
        <begin position="265"/>
        <end position="290"/>
    </location>
</feature>
<evidence type="ECO:0000256" key="4">
    <source>
        <dbReference type="ARBA" id="ARBA00022692"/>
    </source>
</evidence>
<evidence type="ECO:0000256" key="2">
    <source>
        <dbReference type="ARBA" id="ARBA00022475"/>
    </source>
</evidence>
<comment type="subcellular location">
    <subcellularLocation>
        <location evidence="1 7">Cell inner membrane</location>
        <topology evidence="1 7">Multi-pass membrane protein</topology>
    </subcellularLocation>
</comment>
<dbReference type="EMBL" id="JANTHZ010000010">
    <property type="protein sequence ID" value="MCS0497226.1"/>
    <property type="molecule type" value="Genomic_DNA"/>
</dbReference>
<evidence type="ECO:0000259" key="8">
    <source>
        <dbReference type="Pfam" id="PF06808"/>
    </source>
</evidence>
<keyword evidence="7" id="KW-0813">Transport</keyword>
<dbReference type="NCBIfam" id="TIGR00786">
    <property type="entry name" value="dctM"/>
    <property type="match status" value="1"/>
</dbReference>
<comment type="caution">
    <text evidence="7">Lacks conserved residue(s) required for the propagation of feature annotation.</text>
</comment>
<dbReference type="RefSeq" id="WP_258734377.1">
    <property type="nucleotide sequence ID" value="NZ_JANTHY010000011.1"/>
</dbReference>
<keyword evidence="5 7" id="KW-1133">Transmembrane helix</keyword>
<feature type="transmembrane region" description="Helical" evidence="7">
    <location>
        <begin position="310"/>
        <end position="337"/>
    </location>
</feature>
<feature type="transmembrane region" description="Helical" evidence="7">
    <location>
        <begin position="37"/>
        <end position="59"/>
    </location>
</feature>
<dbReference type="GO" id="GO:0022857">
    <property type="term" value="F:transmembrane transporter activity"/>
    <property type="evidence" value="ECO:0007669"/>
    <property type="project" value="UniProtKB-UniRule"/>
</dbReference>
<accession>A0A9X2T5F3</accession>
<feature type="domain" description="TRAP C4-dicarboxylate transport system permease DctM subunit" evidence="8">
    <location>
        <begin position="6"/>
        <end position="412"/>
    </location>
</feature>
<comment type="caution">
    <text evidence="9">The sequence shown here is derived from an EMBL/GenBank/DDBJ whole genome shotgun (WGS) entry which is preliminary data.</text>
</comment>
<name>A0A9X2T5F3_9HYPH</name>
<keyword evidence="4 7" id="KW-0812">Transmembrane</keyword>
<proteinExistence type="inferred from homology"/>
<evidence type="ECO:0000313" key="10">
    <source>
        <dbReference type="Proteomes" id="UP001151088"/>
    </source>
</evidence>
<keyword evidence="2" id="KW-1003">Cell membrane</keyword>